<feature type="disulfide bond" evidence="5">
    <location>
        <begin position="545"/>
        <end position="565"/>
    </location>
</feature>
<evidence type="ECO:0000259" key="9">
    <source>
        <dbReference type="PROSITE" id="PS51252"/>
    </source>
</evidence>
<feature type="domain" description="WAP" evidence="10">
    <location>
        <begin position="889"/>
        <end position="936"/>
    </location>
</feature>
<comment type="caution">
    <text evidence="11">The sequence shown here is derived from an EMBL/GenBank/DDBJ whole genome shotgun (WGS) entry which is preliminary data.</text>
</comment>
<evidence type="ECO:0000256" key="7">
    <source>
        <dbReference type="SAM" id="Phobius"/>
    </source>
</evidence>
<dbReference type="InterPro" id="IPR004094">
    <property type="entry name" value="Antistasin-like"/>
</dbReference>
<keyword evidence="2" id="KW-0964">Secreted</keyword>
<evidence type="ECO:0000259" key="8">
    <source>
        <dbReference type="PROSITE" id="PS51162"/>
    </source>
</evidence>
<reference evidence="11 12" key="1">
    <citation type="journal article" date="2022" name="Allergy">
        <title>Genome assembly and annotation of Periplaneta americana reveal a comprehensive cockroach allergen profile.</title>
        <authorList>
            <person name="Wang L."/>
            <person name="Xiong Q."/>
            <person name="Saelim N."/>
            <person name="Wang L."/>
            <person name="Nong W."/>
            <person name="Wan A.T."/>
            <person name="Shi M."/>
            <person name="Liu X."/>
            <person name="Cao Q."/>
            <person name="Hui J.H.L."/>
            <person name="Sookrung N."/>
            <person name="Leung T.F."/>
            <person name="Tungtrongchitr A."/>
            <person name="Tsui S.K.W."/>
        </authorList>
    </citation>
    <scope>NUCLEOTIDE SEQUENCE [LARGE SCALE GENOMIC DNA]</scope>
    <source>
        <strain evidence="11">PWHHKU_190912</strain>
    </source>
</reference>
<dbReference type="SMART" id="SM00217">
    <property type="entry name" value="WAP"/>
    <property type="match status" value="3"/>
</dbReference>
<dbReference type="SUPFAM" id="SSF53098">
    <property type="entry name" value="Ribonuclease H-like"/>
    <property type="match status" value="1"/>
</dbReference>
<dbReference type="InterPro" id="IPR012337">
    <property type="entry name" value="RNaseH-like_sf"/>
</dbReference>
<feature type="region of interest" description="Disordered" evidence="6">
    <location>
        <begin position="1297"/>
        <end position="1328"/>
    </location>
</feature>
<dbReference type="InterPro" id="IPR008197">
    <property type="entry name" value="WAP_dom"/>
</dbReference>
<feature type="domain" description="Antistasin-like" evidence="9">
    <location>
        <begin position="829"/>
        <end position="855"/>
    </location>
</feature>
<dbReference type="Gene3D" id="2.10.22.10">
    <property type="entry name" value="Antistasin, domain 1"/>
    <property type="match status" value="3"/>
</dbReference>
<dbReference type="SUPFAM" id="SSF57262">
    <property type="entry name" value="Leech antihemostatic proteins"/>
    <property type="match status" value="2"/>
</dbReference>
<dbReference type="InterPro" id="IPR051950">
    <property type="entry name" value="Dev_reg/Prot_inhib"/>
</dbReference>
<keyword evidence="4 5" id="KW-1015">Disulfide bond</keyword>
<dbReference type="EMBL" id="JAJSOF020000005">
    <property type="protein sequence ID" value="KAJ4448194.1"/>
    <property type="molecule type" value="Genomic_DNA"/>
</dbReference>
<feature type="domain" description="Antistasin-like" evidence="9">
    <location>
        <begin position="579"/>
        <end position="604"/>
    </location>
</feature>
<dbReference type="SMART" id="SM00289">
    <property type="entry name" value="WR1"/>
    <property type="match status" value="2"/>
</dbReference>
<feature type="transmembrane region" description="Helical" evidence="7">
    <location>
        <begin position="1244"/>
        <end position="1269"/>
    </location>
</feature>
<evidence type="ECO:0000259" key="10">
    <source>
        <dbReference type="PROSITE" id="PS51390"/>
    </source>
</evidence>
<feature type="domain" description="Thyroglobulin type-1" evidence="8">
    <location>
        <begin position="1042"/>
        <end position="1108"/>
    </location>
</feature>
<comment type="subcellular location">
    <subcellularLocation>
        <location evidence="1">Secreted</location>
    </subcellularLocation>
</comment>
<feature type="disulfide bond" evidence="5">
    <location>
        <begin position="979"/>
        <end position="986"/>
    </location>
</feature>
<dbReference type="InterPro" id="IPR036857">
    <property type="entry name" value="Thyroglobulin_1_sf"/>
</dbReference>
<feature type="domain" description="Antistasin-like" evidence="9">
    <location>
        <begin position="332"/>
        <end position="357"/>
    </location>
</feature>
<dbReference type="Proteomes" id="UP001148838">
    <property type="component" value="Unassembled WGS sequence"/>
</dbReference>
<evidence type="ECO:0000256" key="3">
    <source>
        <dbReference type="ARBA" id="ARBA00022737"/>
    </source>
</evidence>
<evidence type="ECO:0000256" key="6">
    <source>
        <dbReference type="SAM" id="MobiDB-lite"/>
    </source>
</evidence>
<name>A0ABQ8TNE0_PERAM</name>
<proteinExistence type="predicted"/>
<protein>
    <submittedName>
        <fullName evidence="11">Uncharacterized protein</fullName>
    </submittedName>
</protein>
<feature type="disulfide bond" evidence="5">
    <location>
        <begin position="988"/>
        <end position="1008"/>
    </location>
</feature>
<dbReference type="Pfam" id="PF00086">
    <property type="entry name" value="Thyroglobulin_1"/>
    <property type="match status" value="5"/>
</dbReference>
<keyword evidence="7" id="KW-1133">Transmembrane helix</keyword>
<dbReference type="InterPro" id="IPR000716">
    <property type="entry name" value="Thyroglobulin_1"/>
</dbReference>
<feature type="compositionally biased region" description="Polar residues" evidence="6">
    <location>
        <begin position="1303"/>
        <end position="1315"/>
    </location>
</feature>
<evidence type="ECO:0000256" key="1">
    <source>
        <dbReference type="ARBA" id="ARBA00004613"/>
    </source>
</evidence>
<dbReference type="PRINTS" id="PR00003">
    <property type="entry name" value="4DISULPHCORE"/>
</dbReference>
<dbReference type="SMART" id="SM00211">
    <property type="entry name" value="TY"/>
    <property type="match status" value="5"/>
</dbReference>
<dbReference type="InterPro" id="IPR036645">
    <property type="entry name" value="Elafin-like_sf"/>
</dbReference>
<dbReference type="InterPro" id="IPR011061">
    <property type="entry name" value="Hirudin/antistatin"/>
</dbReference>
<comment type="caution">
    <text evidence="5">Lacks conserved residue(s) required for the propagation of feature annotation.</text>
</comment>
<evidence type="ECO:0000313" key="11">
    <source>
        <dbReference type="EMBL" id="KAJ4448194.1"/>
    </source>
</evidence>
<evidence type="ECO:0000256" key="4">
    <source>
        <dbReference type="ARBA" id="ARBA00023157"/>
    </source>
</evidence>
<evidence type="ECO:0000313" key="12">
    <source>
        <dbReference type="Proteomes" id="UP001148838"/>
    </source>
</evidence>
<dbReference type="Pfam" id="PF14625">
    <property type="entry name" value="Lustrin_cystein"/>
    <property type="match status" value="2"/>
</dbReference>
<dbReference type="SUPFAM" id="SSF57610">
    <property type="entry name" value="Thyroglobulin type-1 domain"/>
    <property type="match status" value="5"/>
</dbReference>
<feature type="domain" description="Thyroglobulin type-1" evidence="8">
    <location>
        <begin position="497"/>
        <end position="565"/>
    </location>
</feature>
<evidence type="ECO:0000256" key="2">
    <source>
        <dbReference type="ARBA" id="ARBA00022525"/>
    </source>
</evidence>
<keyword evidence="3" id="KW-0677">Repeat</keyword>
<dbReference type="InterPro" id="IPR006150">
    <property type="entry name" value="Cys_repeat_1"/>
</dbReference>
<feature type="disulfide bond" evidence="5">
    <location>
        <begin position="296"/>
        <end position="303"/>
    </location>
</feature>
<dbReference type="PANTHER" id="PTHR12352">
    <property type="entry name" value="SECRETED MODULAR CALCIUM-BINDING PROTEIN"/>
    <property type="match status" value="1"/>
</dbReference>
<feature type="domain" description="Thyroglobulin type-1" evidence="8">
    <location>
        <begin position="750"/>
        <end position="820"/>
    </location>
</feature>
<keyword evidence="12" id="KW-1185">Reference proteome</keyword>
<feature type="domain" description="WAP" evidence="10">
    <location>
        <begin position="697"/>
        <end position="744"/>
    </location>
</feature>
<dbReference type="Pfam" id="PF00095">
    <property type="entry name" value="WAP"/>
    <property type="match status" value="3"/>
</dbReference>
<organism evidence="11 12">
    <name type="scientific">Periplaneta americana</name>
    <name type="common">American cockroach</name>
    <name type="synonym">Blatta americana</name>
    <dbReference type="NCBI Taxonomy" id="6978"/>
    <lineage>
        <taxon>Eukaryota</taxon>
        <taxon>Metazoa</taxon>
        <taxon>Ecdysozoa</taxon>
        <taxon>Arthropoda</taxon>
        <taxon>Hexapoda</taxon>
        <taxon>Insecta</taxon>
        <taxon>Pterygota</taxon>
        <taxon>Neoptera</taxon>
        <taxon>Polyneoptera</taxon>
        <taxon>Dictyoptera</taxon>
        <taxon>Blattodea</taxon>
        <taxon>Blattoidea</taxon>
        <taxon>Blattidae</taxon>
        <taxon>Blattinae</taxon>
        <taxon>Periplaneta</taxon>
    </lineage>
</organism>
<dbReference type="InterPro" id="IPR028150">
    <property type="entry name" value="Lustrin_cystein"/>
</dbReference>
<keyword evidence="7" id="KW-0812">Transmembrane</keyword>
<dbReference type="PROSITE" id="PS51390">
    <property type="entry name" value="WAP"/>
    <property type="match status" value="3"/>
</dbReference>
<accession>A0ABQ8TNE0</accession>
<feature type="compositionally biased region" description="Basic and acidic residues" evidence="6">
    <location>
        <begin position="1316"/>
        <end position="1328"/>
    </location>
</feature>
<evidence type="ECO:0000256" key="5">
    <source>
        <dbReference type="PROSITE-ProRule" id="PRU00500"/>
    </source>
</evidence>
<dbReference type="PROSITE" id="PS51162">
    <property type="entry name" value="THYROGLOBULIN_1_2"/>
    <property type="match status" value="5"/>
</dbReference>
<dbReference type="Pfam" id="PF02822">
    <property type="entry name" value="Antistasin"/>
    <property type="match status" value="3"/>
</dbReference>
<feature type="domain" description="Thyroglobulin type-1" evidence="8">
    <location>
        <begin position="256"/>
        <end position="326"/>
    </location>
</feature>
<dbReference type="CDD" id="cd00191">
    <property type="entry name" value="TY"/>
    <property type="match status" value="5"/>
</dbReference>
<gene>
    <name evidence="11" type="ORF">ANN_10207</name>
</gene>
<dbReference type="PROSITE" id="PS00484">
    <property type="entry name" value="THYROGLOBULIN_1_1"/>
    <property type="match status" value="2"/>
</dbReference>
<dbReference type="Gene3D" id="4.10.800.10">
    <property type="entry name" value="Thyroglobulin type-1"/>
    <property type="match status" value="5"/>
</dbReference>
<dbReference type="PANTHER" id="PTHR12352:SF3">
    <property type="entry name" value="NIDOGEN-2"/>
    <property type="match status" value="1"/>
</dbReference>
<feature type="disulfide bond" evidence="5">
    <location>
        <begin position="536"/>
        <end position="543"/>
    </location>
</feature>
<keyword evidence="7" id="KW-0472">Membrane</keyword>
<feature type="domain" description="WAP" evidence="10">
    <location>
        <begin position="449"/>
        <end position="495"/>
    </location>
</feature>
<sequence length="1328" mass="147152">MYPEIPLPPKPILTRWGTWLEAVEYYAEHIDSINNVLLALDSEDAVSIDTAKTVTCDISVKNDLAHIQHTFSCIIKTLKSLQNRHLSLSESFEIINSTVEQLNRGRGKVADAVRAKVDTVLSKNPGYEELQKVVAVMSGESTVKINLDLSPADIVKLNYVPVTSCDVERSFSQYKSILRDNRRRFTFQHLKEMFVTYCYEIRHSPKSTMDSLLFLVANRLERFGHEICKKTPQASRLYIVDCGDIMQYKYSRLPIIRGCEQLQNEAFRRARALGTEGSKVRIPTCNNQGDFDPVQCDVASSNCWCVDEAGFEVPGTRASARGLVNCTNPKPCAAHTCRMLCPHGFALDADGCPKCQCYDPCNEVKCPGALSCELEDVACVKQPCPPIPRCKRARSLENVCPVGEPLKITDSDRPFLCGTSPGKPRCPPLFECLVERDNDYGVCCPASFKLQKPGSCPKRTSNDECGMRCEHDLECPSMQKCCDCGDNGKHCMQPLNVTVCLQQRMLAELLVMNEREGRGYVPQCSPVTGQFETRQCSRNGLICWCVDARGNKLPKSMGPRDTVNCRTSAPQGRSLSPTCDKNICAQVCEYGFKMDPNGCPTCECDDPCAGFPCGPTEECIAIREEDCTGFLCPTYPQCQPRLARLNLCKEGEALKNALSGEVVLCGTDEALCPNTHTCTYIMSPEQAVCCPREENTEPVKVEVCPEAGYINCENSTPCQSDEDCGSNSKCCFSNQCGSMCMDITKEDRPPSMCEYLRDFADKMEGTREGMTLALSPPKCHQNGSFEATQCSVANGERQCWCVDSFGTEIPGTRTNGPTSCVALREELGCLDLTCRLGCDYGFVLDPSTRCPLCECRNPCDDVSCPAGEICQIVEVNCEDEYCPPVPACLPKKPGQCPYLIPVTAGSCEYECRSDLNCNGTTKCCSNGCGTQCVEPVMLTVLSQCERLRERNQKAAEKFKKTTFMPRCDAETGDWEPVQCLEQVGVCWCVNRAGEPLKGSLTRDIPPTCNFRQARRRMHEEPDFDIEQLLEEVSALKDNTPMKTRCQTLRERMTGTNAVYAVNCDAEGRFSPTQCYPRKSEKFPECWCVDEAGNQLPNTTTFKRGAKICLPTPIQAIEVQLGFQGRQDKTSNQKLMTEVRKTLEKLGATLHNNVMEVKTYPDVTYVTFEVVGSNKVDVAFHLEEMVRARKLTLDADALVADITSSRFSHRLSDDASNEIDMSDRVIALEHREIVSQSTVSMVTPYQTAIVVLSVASAFVICILVLVIALYRKKMSACTADSMKANGLAQRFLSQPSPIYVVSLPPNSKTDASLSSPESKKEEADKVQNS</sequence>
<dbReference type="PROSITE" id="PS51252">
    <property type="entry name" value="ANTISTASIN"/>
    <property type="match status" value="3"/>
</dbReference>
<feature type="domain" description="Thyroglobulin type-1" evidence="8">
    <location>
        <begin position="941"/>
        <end position="1008"/>
    </location>
</feature>
<dbReference type="Gene3D" id="4.10.75.10">
    <property type="entry name" value="Elafin-like"/>
    <property type="match status" value="2"/>
</dbReference>
<dbReference type="CDD" id="cd00199">
    <property type="entry name" value="WAP"/>
    <property type="match status" value="1"/>
</dbReference>